<name>A0ABW7CAQ6_9CYAN</name>
<dbReference type="EMBL" id="JAZAQF010000059">
    <property type="protein sequence ID" value="MFG3817967.1"/>
    <property type="molecule type" value="Genomic_DNA"/>
</dbReference>
<comment type="caution">
    <text evidence="6">The sequence shown here is derived from an EMBL/GenBank/DDBJ whole genome shotgun (WGS) entry which is preliminary data.</text>
</comment>
<keyword evidence="7" id="KW-1185">Reference proteome</keyword>
<keyword evidence="4" id="KW-0949">S-adenosyl-L-methionine</keyword>
<dbReference type="InterPro" id="IPR029063">
    <property type="entry name" value="SAM-dependent_MTases_sf"/>
</dbReference>
<dbReference type="PANTHER" id="PTHR45875">
    <property type="entry name" value="METHYLTRANSFERASE N6AMT1"/>
    <property type="match status" value="1"/>
</dbReference>
<dbReference type="GO" id="GO:0032259">
    <property type="term" value="P:methylation"/>
    <property type="evidence" value="ECO:0007669"/>
    <property type="project" value="UniProtKB-KW"/>
</dbReference>
<organism evidence="6 7">
    <name type="scientific">Limnothrix redekei LRLZ20PSL1</name>
    <dbReference type="NCBI Taxonomy" id="3112953"/>
    <lineage>
        <taxon>Bacteria</taxon>
        <taxon>Bacillati</taxon>
        <taxon>Cyanobacteriota</taxon>
        <taxon>Cyanophyceae</taxon>
        <taxon>Pseudanabaenales</taxon>
        <taxon>Pseudanabaenaceae</taxon>
        <taxon>Limnothrix</taxon>
    </lineage>
</organism>
<evidence type="ECO:0000313" key="6">
    <source>
        <dbReference type="EMBL" id="MFG3817967.1"/>
    </source>
</evidence>
<dbReference type="PROSITE" id="PS00092">
    <property type="entry name" value="N6_MTASE"/>
    <property type="match status" value="1"/>
</dbReference>
<dbReference type="SUPFAM" id="SSF53335">
    <property type="entry name" value="S-adenosyl-L-methionine-dependent methyltransferases"/>
    <property type="match status" value="1"/>
</dbReference>
<evidence type="ECO:0000313" key="7">
    <source>
        <dbReference type="Proteomes" id="UP001604335"/>
    </source>
</evidence>
<proteinExistence type="inferred from homology"/>
<dbReference type="RefSeq" id="WP_393012729.1">
    <property type="nucleotide sequence ID" value="NZ_JAZAQF010000059.1"/>
</dbReference>
<accession>A0ABW7CAQ6</accession>
<evidence type="ECO:0000256" key="3">
    <source>
        <dbReference type="ARBA" id="ARBA00022679"/>
    </source>
</evidence>
<comment type="similarity">
    <text evidence="1">Belongs to the eukaryotic/archaeal PrmC-related family.</text>
</comment>
<evidence type="ECO:0000256" key="1">
    <source>
        <dbReference type="ARBA" id="ARBA00006149"/>
    </source>
</evidence>
<sequence length="238" mass="27369">MNQPNKYSALTQNYLIKNMSLEKVYTFKYQNKYFLGLNTVFSPLVFEDTYFFAEHVPYKPGSHFLEIGAGTGLISIIQALHGVNVTATDINPDAVLNIKMNAILHSVEEHIQVIHSDLFDSIEKSHTFDSIFWNPPFILSHETPQSFLEKSTFDFQYSSIEKFMSSFSKYLKPDGHAYIGFSSTSGDILYLQDLCFRQNLSLRLVVKGELSENIYDELFTVELYEILPAKKELNKPEF</sequence>
<dbReference type="Pfam" id="PF05175">
    <property type="entry name" value="MTS"/>
    <property type="match status" value="1"/>
</dbReference>
<dbReference type="GO" id="GO:0008168">
    <property type="term" value="F:methyltransferase activity"/>
    <property type="evidence" value="ECO:0007669"/>
    <property type="project" value="UniProtKB-KW"/>
</dbReference>
<protein>
    <submittedName>
        <fullName evidence="6">Methyltransferase</fullName>
    </submittedName>
</protein>
<dbReference type="InterPro" id="IPR052190">
    <property type="entry name" value="Euk-Arch_PrmC-MTase"/>
</dbReference>
<dbReference type="PANTHER" id="PTHR45875:SF1">
    <property type="entry name" value="METHYLTRANSFERASE N6AMT1"/>
    <property type="match status" value="1"/>
</dbReference>
<feature type="domain" description="Methyltransferase small" evidence="5">
    <location>
        <begin position="36"/>
        <end position="144"/>
    </location>
</feature>
<dbReference type="CDD" id="cd02440">
    <property type="entry name" value="AdoMet_MTases"/>
    <property type="match status" value="1"/>
</dbReference>
<evidence type="ECO:0000259" key="5">
    <source>
        <dbReference type="Pfam" id="PF05175"/>
    </source>
</evidence>
<dbReference type="InterPro" id="IPR007848">
    <property type="entry name" value="Small_mtfrase_dom"/>
</dbReference>
<gene>
    <name evidence="6" type="ORF">VPK24_09995</name>
</gene>
<dbReference type="Gene3D" id="3.40.50.150">
    <property type="entry name" value="Vaccinia Virus protein VP39"/>
    <property type="match status" value="1"/>
</dbReference>
<dbReference type="InterPro" id="IPR002052">
    <property type="entry name" value="DNA_methylase_N6_adenine_CS"/>
</dbReference>
<keyword evidence="2 6" id="KW-0489">Methyltransferase</keyword>
<evidence type="ECO:0000256" key="4">
    <source>
        <dbReference type="ARBA" id="ARBA00022691"/>
    </source>
</evidence>
<dbReference type="Proteomes" id="UP001604335">
    <property type="component" value="Unassembled WGS sequence"/>
</dbReference>
<evidence type="ECO:0000256" key="2">
    <source>
        <dbReference type="ARBA" id="ARBA00022603"/>
    </source>
</evidence>
<keyword evidence="3" id="KW-0808">Transferase</keyword>
<reference evidence="7" key="1">
    <citation type="journal article" date="2024" name="Algal Res.">
        <title>Biochemical, toxicological and genomic investigation of a high-biomass producing Limnothrix strain isolated from Italian shallow drinking water reservoir.</title>
        <authorList>
            <person name="Simonazzi M."/>
            <person name="Shishido T.K."/>
            <person name="Delbaje E."/>
            <person name="Wahlsten M."/>
            <person name="Fewer D.P."/>
            <person name="Sivonen K."/>
            <person name="Pezzolesi L."/>
            <person name="Pistocchi R."/>
        </authorList>
    </citation>
    <scope>NUCLEOTIDE SEQUENCE [LARGE SCALE GENOMIC DNA]</scope>
    <source>
        <strain evidence="7">LRLZ20PSL1</strain>
    </source>
</reference>